<reference evidence="3" key="1">
    <citation type="submission" date="2016-10" db="EMBL/GenBank/DDBJ databases">
        <authorList>
            <person name="Varghese N."/>
            <person name="Submissions S."/>
        </authorList>
    </citation>
    <scope>NUCLEOTIDE SEQUENCE [LARGE SCALE GENOMIC DNA]</scope>
    <source>
        <strain evidence="3">ATCC 35263</strain>
    </source>
</reference>
<dbReference type="Pfam" id="PF08241">
    <property type="entry name" value="Methyltransf_11"/>
    <property type="match status" value="1"/>
</dbReference>
<evidence type="ECO:0000313" key="2">
    <source>
        <dbReference type="EMBL" id="SEH11709.1"/>
    </source>
</evidence>
<proteinExistence type="predicted"/>
<dbReference type="GO" id="GO:0008757">
    <property type="term" value="F:S-adenosylmethionine-dependent methyltransferase activity"/>
    <property type="evidence" value="ECO:0007669"/>
    <property type="project" value="InterPro"/>
</dbReference>
<sequence>MSVRERLRQLYEQADQENRQTILRLVLPAPGGTLLDVGCGDGSWTLEVASRTEASHVIGLDGSSPLISAASKRGIDARLSELAEEWPLPEHSVDIVHSNQVIEHLSDTDHFFREIRRVLKPGGYAIISTNNLASWHNLFFLILGWQPPAAHVSDEVIVGNPINFDQGVTCGEGSYPLHRRLFTHRALAELAGHHGLTLDAARGAGYYPLPARAARVAARLDPTHAAYLAHRYVAGVSASAAR</sequence>
<dbReference type="SUPFAM" id="SSF53335">
    <property type="entry name" value="S-adenosyl-L-methionine-dependent methyltransferases"/>
    <property type="match status" value="1"/>
</dbReference>
<name>A0A1H6FLF9_THEAL</name>
<dbReference type="STRING" id="29539.SAMN02745716_0855"/>
<dbReference type="InterPro" id="IPR013216">
    <property type="entry name" value="Methyltransf_11"/>
</dbReference>
<dbReference type="GO" id="GO:0032259">
    <property type="term" value="P:methylation"/>
    <property type="evidence" value="ECO:0007669"/>
    <property type="project" value="UniProtKB-KW"/>
</dbReference>
<keyword evidence="3" id="KW-1185">Reference proteome</keyword>
<dbReference type="PANTHER" id="PTHR43591:SF24">
    <property type="entry name" value="2-METHOXY-6-POLYPRENYL-1,4-BENZOQUINOL METHYLASE, MITOCHONDRIAL"/>
    <property type="match status" value="1"/>
</dbReference>
<organism evidence="2 3">
    <name type="scientific">Thermoleophilum album</name>
    <dbReference type="NCBI Taxonomy" id="29539"/>
    <lineage>
        <taxon>Bacteria</taxon>
        <taxon>Bacillati</taxon>
        <taxon>Actinomycetota</taxon>
        <taxon>Thermoleophilia</taxon>
        <taxon>Thermoleophilales</taxon>
        <taxon>Thermoleophilaceae</taxon>
        <taxon>Thermoleophilum</taxon>
    </lineage>
</organism>
<dbReference type="Gene3D" id="3.40.50.150">
    <property type="entry name" value="Vaccinia Virus protein VP39"/>
    <property type="match status" value="1"/>
</dbReference>
<gene>
    <name evidence="2" type="ORF">SAMN02745716_0855</name>
</gene>
<dbReference type="EMBL" id="FNWJ01000001">
    <property type="protein sequence ID" value="SEH11709.1"/>
    <property type="molecule type" value="Genomic_DNA"/>
</dbReference>
<dbReference type="AlphaFoldDB" id="A0A1H6FLF9"/>
<dbReference type="RefSeq" id="WP_177169326.1">
    <property type="nucleotide sequence ID" value="NZ_FNWJ01000001.1"/>
</dbReference>
<feature type="domain" description="Methyltransferase type 11" evidence="1">
    <location>
        <begin position="35"/>
        <end position="127"/>
    </location>
</feature>
<evidence type="ECO:0000259" key="1">
    <source>
        <dbReference type="Pfam" id="PF08241"/>
    </source>
</evidence>
<dbReference type="PANTHER" id="PTHR43591">
    <property type="entry name" value="METHYLTRANSFERASE"/>
    <property type="match status" value="1"/>
</dbReference>
<dbReference type="Proteomes" id="UP000222056">
    <property type="component" value="Unassembled WGS sequence"/>
</dbReference>
<evidence type="ECO:0000313" key="3">
    <source>
        <dbReference type="Proteomes" id="UP000222056"/>
    </source>
</evidence>
<keyword evidence="2" id="KW-0489">Methyltransferase</keyword>
<dbReference type="CDD" id="cd02440">
    <property type="entry name" value="AdoMet_MTases"/>
    <property type="match status" value="1"/>
</dbReference>
<dbReference type="InterPro" id="IPR029063">
    <property type="entry name" value="SAM-dependent_MTases_sf"/>
</dbReference>
<keyword evidence="2" id="KW-0808">Transferase</keyword>
<protein>
    <submittedName>
        <fullName evidence="2">Methyltransferase domain-containing protein</fullName>
    </submittedName>
</protein>
<accession>A0A1H6FLF9</accession>